<proteinExistence type="predicted"/>
<evidence type="ECO:0000256" key="1">
    <source>
        <dbReference type="SAM" id="SignalP"/>
    </source>
</evidence>
<feature type="chain" id="PRO_5004511536" evidence="1">
    <location>
        <begin position="21"/>
        <end position="237"/>
    </location>
</feature>
<dbReference type="HOGENOM" id="CLU_1255492_0_0_12"/>
<accession>S3LC60</accession>
<dbReference type="Proteomes" id="UP000014605">
    <property type="component" value="Unassembled WGS sequence"/>
</dbReference>
<protein>
    <submittedName>
        <fullName evidence="2">Uncharacterized protein</fullName>
    </submittedName>
</protein>
<reference evidence="2 3" key="1">
    <citation type="submission" date="2013-04" db="EMBL/GenBank/DDBJ databases">
        <title>The Genome Sequence of Treponema vincentii F0403.</title>
        <authorList>
            <consortium name="The Broad Institute Genomics Platform"/>
            <person name="Earl A."/>
            <person name="Ward D."/>
            <person name="Feldgarden M."/>
            <person name="Gevers D."/>
            <person name="Leonetti C."/>
            <person name="Izard J."/>
            <person name="Walker B."/>
            <person name="Young S."/>
            <person name="Zeng Q."/>
            <person name="Gargeya S."/>
            <person name="Fitzgerald M."/>
            <person name="Haas B."/>
            <person name="Abouelleil A."/>
            <person name="Allen A.W."/>
            <person name="Alvarado L."/>
            <person name="Arachchi H.M."/>
            <person name="Berlin A.M."/>
            <person name="Chapman S.B."/>
            <person name="Gainer-Dewar J."/>
            <person name="Goldberg J."/>
            <person name="Griggs A."/>
            <person name="Gujja S."/>
            <person name="Hansen M."/>
            <person name="Howarth C."/>
            <person name="Imamovic A."/>
            <person name="Ireland A."/>
            <person name="Larimer J."/>
            <person name="McCowan C."/>
            <person name="Murphy C."/>
            <person name="Pearson M."/>
            <person name="Poon T.W."/>
            <person name="Priest M."/>
            <person name="Roberts A."/>
            <person name="Saif S."/>
            <person name="Shea T."/>
            <person name="Sisk P."/>
            <person name="Sykes S."/>
            <person name="Wortman J."/>
            <person name="Nusbaum C."/>
            <person name="Birren B."/>
        </authorList>
    </citation>
    <scope>NUCLEOTIDE SEQUENCE [LARGE SCALE GENOMIC DNA]</scope>
    <source>
        <strain evidence="2 3">F0403</strain>
    </source>
</reference>
<evidence type="ECO:0000313" key="2">
    <source>
        <dbReference type="EMBL" id="EPF47235.1"/>
    </source>
</evidence>
<organism evidence="2 3">
    <name type="scientific">Treponema vincentii F0403</name>
    <dbReference type="NCBI Taxonomy" id="1125702"/>
    <lineage>
        <taxon>Bacteria</taxon>
        <taxon>Pseudomonadati</taxon>
        <taxon>Spirochaetota</taxon>
        <taxon>Spirochaetia</taxon>
        <taxon>Spirochaetales</taxon>
        <taxon>Treponemataceae</taxon>
        <taxon>Treponema</taxon>
    </lineage>
</organism>
<dbReference type="EMBL" id="ATFC01000007">
    <property type="protein sequence ID" value="EPF47235.1"/>
    <property type="molecule type" value="Genomic_DNA"/>
</dbReference>
<gene>
    <name evidence="2" type="ORF">HMPREF1222_01058</name>
</gene>
<dbReference type="AlphaFoldDB" id="S3LC60"/>
<feature type="signal peptide" evidence="1">
    <location>
        <begin position="1"/>
        <end position="20"/>
    </location>
</feature>
<comment type="caution">
    <text evidence="2">The sequence shown here is derived from an EMBL/GenBank/DDBJ whole genome shotgun (WGS) entry which is preliminary data.</text>
</comment>
<keyword evidence="3" id="KW-1185">Reference proteome</keyword>
<dbReference type="RefSeq" id="WP_016518517.1">
    <property type="nucleotide sequence ID" value="NZ_KE332512.1"/>
</dbReference>
<sequence>MKKSVFVLSILFLASAFSFASGSADAASSKAAATDAATDVKIDFRMNIAKQDYESNYFNWTLGKQETVQDKFDAVSGASLKGSTKEFNVVRYAGNAADKKAAIPAALRSLFLFPLSDWKFVEEYGLQVTNTDGALTIRFARKATAYELKTDNKGNFNILTGAKIAKDITDKIETGYMIKPEYLKEGGDPAKMSDLDWNKVPLKDDTFASDAAYHYEGTLKFALKDNVLTVNGTLNRK</sequence>
<evidence type="ECO:0000313" key="3">
    <source>
        <dbReference type="Proteomes" id="UP000014605"/>
    </source>
</evidence>
<dbReference type="PATRIC" id="fig|1125702.3.peg.1096"/>
<keyword evidence="1" id="KW-0732">Signal</keyword>
<name>S3LC60_9SPIR</name>
<dbReference type="GeneID" id="301461234"/>